<evidence type="ECO:0000256" key="2">
    <source>
        <dbReference type="PROSITE-ProRule" id="PRU00283"/>
    </source>
</evidence>
<evidence type="ECO:0000256" key="1">
    <source>
        <dbReference type="ARBA" id="ARBA00023175"/>
    </source>
</evidence>
<protein>
    <recommendedName>
        <fullName evidence="3">Kinesin motor domain-containing protein</fullName>
    </recommendedName>
</protein>
<sequence>MMENFVSNPLKQGKENRKLLKFNKVFWSSNKSRYCIFFYLYFTLLLLDCNVQLTHQIFFCRGSIKDTQPLIQSLLNGYNVYIFAYGQTGSGKTYTMLRIKFV</sequence>
<keyword evidence="1 2" id="KW-0505">Motor protein</keyword>
<dbReference type="InterPro" id="IPR001752">
    <property type="entry name" value="Kinesin_motor_dom"/>
</dbReference>
<dbReference type="InterPro" id="IPR036961">
    <property type="entry name" value="Kinesin_motor_dom_sf"/>
</dbReference>
<comment type="similarity">
    <text evidence="2">Belongs to the TRAFAC class myosin-kinesin ATPase superfamily. Kinesin family.</text>
</comment>
<dbReference type="PANTHER" id="PTHR47972">
    <property type="entry name" value="KINESIN-LIKE PROTEIN KLP-3"/>
    <property type="match status" value="1"/>
</dbReference>
<dbReference type="GO" id="GO:0008017">
    <property type="term" value="F:microtubule binding"/>
    <property type="evidence" value="ECO:0007669"/>
    <property type="project" value="InterPro"/>
</dbReference>
<dbReference type="GO" id="GO:0003777">
    <property type="term" value="F:microtubule motor activity"/>
    <property type="evidence" value="ECO:0007669"/>
    <property type="project" value="InterPro"/>
</dbReference>
<evidence type="ECO:0000259" key="3">
    <source>
        <dbReference type="PROSITE" id="PS50067"/>
    </source>
</evidence>
<feature type="domain" description="Kinesin motor" evidence="3">
    <location>
        <begin position="1"/>
        <end position="102"/>
    </location>
</feature>
<keyword evidence="2" id="KW-0547">Nucleotide-binding</keyword>
<keyword evidence="5" id="KW-1185">Reference proteome</keyword>
<organism evidence="4 5">
    <name type="scientific">Vigna mungo</name>
    <name type="common">Black gram</name>
    <name type="synonym">Phaseolus mungo</name>
    <dbReference type="NCBI Taxonomy" id="3915"/>
    <lineage>
        <taxon>Eukaryota</taxon>
        <taxon>Viridiplantae</taxon>
        <taxon>Streptophyta</taxon>
        <taxon>Embryophyta</taxon>
        <taxon>Tracheophyta</taxon>
        <taxon>Spermatophyta</taxon>
        <taxon>Magnoliopsida</taxon>
        <taxon>eudicotyledons</taxon>
        <taxon>Gunneridae</taxon>
        <taxon>Pentapetalae</taxon>
        <taxon>rosids</taxon>
        <taxon>fabids</taxon>
        <taxon>Fabales</taxon>
        <taxon>Fabaceae</taxon>
        <taxon>Papilionoideae</taxon>
        <taxon>50 kb inversion clade</taxon>
        <taxon>NPAAA clade</taxon>
        <taxon>indigoferoid/millettioid clade</taxon>
        <taxon>Phaseoleae</taxon>
        <taxon>Vigna</taxon>
    </lineage>
</organism>
<name>A0AAQ3NLP8_VIGMU</name>
<dbReference type="Proteomes" id="UP001374535">
    <property type="component" value="Chromosome 5"/>
</dbReference>
<evidence type="ECO:0000313" key="5">
    <source>
        <dbReference type="Proteomes" id="UP001374535"/>
    </source>
</evidence>
<dbReference type="GO" id="GO:0007018">
    <property type="term" value="P:microtubule-based movement"/>
    <property type="evidence" value="ECO:0007669"/>
    <property type="project" value="InterPro"/>
</dbReference>
<dbReference type="SUPFAM" id="SSF52540">
    <property type="entry name" value="P-loop containing nucleoside triphosphate hydrolases"/>
    <property type="match status" value="1"/>
</dbReference>
<dbReference type="GO" id="GO:0005524">
    <property type="term" value="F:ATP binding"/>
    <property type="evidence" value="ECO:0007669"/>
    <property type="project" value="UniProtKB-UniRule"/>
</dbReference>
<gene>
    <name evidence="4" type="ORF">V8G54_015793</name>
</gene>
<dbReference type="Pfam" id="PF00225">
    <property type="entry name" value="Kinesin"/>
    <property type="match status" value="1"/>
</dbReference>
<evidence type="ECO:0000313" key="4">
    <source>
        <dbReference type="EMBL" id="WVZ11263.1"/>
    </source>
</evidence>
<dbReference type="InterPro" id="IPR027640">
    <property type="entry name" value="Kinesin-like_fam"/>
</dbReference>
<dbReference type="EMBL" id="CP144696">
    <property type="protein sequence ID" value="WVZ11263.1"/>
    <property type="molecule type" value="Genomic_DNA"/>
</dbReference>
<feature type="binding site" evidence="2">
    <location>
        <begin position="86"/>
        <end position="93"/>
    </location>
    <ligand>
        <name>ATP</name>
        <dbReference type="ChEBI" id="CHEBI:30616"/>
    </ligand>
</feature>
<keyword evidence="2" id="KW-0067">ATP-binding</keyword>
<reference evidence="4 5" key="1">
    <citation type="journal article" date="2023" name="Life. Sci Alliance">
        <title>Evolutionary insights into 3D genome organization and epigenetic landscape of Vigna mungo.</title>
        <authorList>
            <person name="Junaid A."/>
            <person name="Singh B."/>
            <person name="Bhatia S."/>
        </authorList>
    </citation>
    <scope>NUCLEOTIDE SEQUENCE [LARGE SCALE GENOMIC DNA]</scope>
    <source>
        <strain evidence="4">Urdbean</strain>
    </source>
</reference>
<dbReference type="AlphaFoldDB" id="A0AAQ3NLP8"/>
<dbReference type="Gene3D" id="3.40.850.10">
    <property type="entry name" value="Kinesin motor domain"/>
    <property type="match status" value="1"/>
</dbReference>
<dbReference type="GO" id="GO:0015630">
    <property type="term" value="C:microtubule cytoskeleton"/>
    <property type="evidence" value="ECO:0007669"/>
    <property type="project" value="TreeGrafter"/>
</dbReference>
<dbReference type="InterPro" id="IPR027417">
    <property type="entry name" value="P-loop_NTPase"/>
</dbReference>
<proteinExistence type="inferred from homology"/>
<accession>A0AAQ3NLP8</accession>
<dbReference type="PROSITE" id="PS50067">
    <property type="entry name" value="KINESIN_MOTOR_2"/>
    <property type="match status" value="1"/>
</dbReference>
<dbReference type="PANTHER" id="PTHR47972:SF14">
    <property type="entry name" value="KINESIN-LIKE PROTEIN KIN-14J"/>
    <property type="match status" value="1"/>
</dbReference>